<evidence type="ECO:0000313" key="1">
    <source>
        <dbReference type="EMBL" id="RVT65491.1"/>
    </source>
</evidence>
<dbReference type="Pfam" id="PF11121">
    <property type="entry name" value="DUF2639"/>
    <property type="match status" value="1"/>
</dbReference>
<protein>
    <submittedName>
        <fullName evidence="1">DUF2639 domain-containing protein</fullName>
    </submittedName>
</protein>
<organism evidence="1 2">
    <name type="scientific">Niallia taxi</name>
    <dbReference type="NCBI Taxonomy" id="2499688"/>
    <lineage>
        <taxon>Bacteria</taxon>
        <taxon>Bacillati</taxon>
        <taxon>Bacillota</taxon>
        <taxon>Bacilli</taxon>
        <taxon>Bacillales</taxon>
        <taxon>Bacillaceae</taxon>
        <taxon>Niallia</taxon>
    </lineage>
</organism>
<keyword evidence="2" id="KW-1185">Reference proteome</keyword>
<name>A0A437KEF6_9BACI</name>
<sequence>MAYFGSKGWYVSRLKELGISRHPQEQRKLELYKTYILRNLYQEQLEKIKGNV</sequence>
<dbReference type="EMBL" id="RZTZ01000002">
    <property type="protein sequence ID" value="RVT65491.1"/>
    <property type="molecule type" value="Genomic_DNA"/>
</dbReference>
<comment type="caution">
    <text evidence="1">The sequence shown here is derived from an EMBL/GenBank/DDBJ whole genome shotgun (WGS) entry which is preliminary data.</text>
</comment>
<dbReference type="InterPro" id="IPR022580">
    <property type="entry name" value="DUF2639"/>
</dbReference>
<evidence type="ECO:0000313" key="2">
    <source>
        <dbReference type="Proteomes" id="UP000288024"/>
    </source>
</evidence>
<dbReference type="GeneID" id="87618320"/>
<dbReference type="AlphaFoldDB" id="A0A437KEF6"/>
<proteinExistence type="predicted"/>
<accession>A0A437KEF6</accession>
<gene>
    <name evidence="1" type="ORF">EM808_08320</name>
</gene>
<reference evidence="1 2" key="1">
    <citation type="submission" date="2019-01" db="EMBL/GenBank/DDBJ databases">
        <title>Bacillus sp. M5HDSG1-1, whole genome shotgun sequence.</title>
        <authorList>
            <person name="Tuo L."/>
        </authorList>
    </citation>
    <scope>NUCLEOTIDE SEQUENCE [LARGE SCALE GENOMIC DNA]</scope>
    <source>
        <strain evidence="1 2">M5HDSG1-1</strain>
    </source>
</reference>
<dbReference type="Proteomes" id="UP000288024">
    <property type="component" value="Unassembled WGS sequence"/>
</dbReference>
<dbReference type="RefSeq" id="WP_127737708.1">
    <property type="nucleotide sequence ID" value="NZ_CAJCKN010000049.1"/>
</dbReference>